<dbReference type="SMART" id="SM00028">
    <property type="entry name" value="TPR"/>
    <property type="match status" value="3"/>
</dbReference>
<accession>A0A6S6SA44</accession>
<proteinExistence type="predicted"/>
<dbReference type="InterPro" id="IPR019734">
    <property type="entry name" value="TPR_rpt"/>
</dbReference>
<protein>
    <submittedName>
        <fullName evidence="1">Uncharacterized protein</fullName>
    </submittedName>
</protein>
<dbReference type="EMBL" id="CACVAS010000006">
    <property type="protein sequence ID" value="CAA6799822.1"/>
    <property type="molecule type" value="Genomic_DNA"/>
</dbReference>
<evidence type="ECO:0000313" key="1">
    <source>
        <dbReference type="EMBL" id="CAA6799822.1"/>
    </source>
</evidence>
<dbReference type="AlphaFoldDB" id="A0A6S6SA44"/>
<dbReference type="InterPro" id="IPR011990">
    <property type="entry name" value="TPR-like_helical_dom_sf"/>
</dbReference>
<organism evidence="1">
    <name type="scientific">uncultured Sulfurovum sp</name>
    <dbReference type="NCBI Taxonomy" id="269237"/>
    <lineage>
        <taxon>Bacteria</taxon>
        <taxon>Pseudomonadati</taxon>
        <taxon>Campylobacterota</taxon>
        <taxon>Epsilonproteobacteria</taxon>
        <taxon>Campylobacterales</taxon>
        <taxon>Sulfurovaceae</taxon>
        <taxon>Sulfurovum</taxon>
        <taxon>environmental samples</taxon>
    </lineage>
</organism>
<name>A0A6S6SA44_9BACT</name>
<sequence length="170" mass="19825">MEKVEQYYEKAMKARASQDKTESVKFLQKAIKRLGQFIKKEPKNPAYPFRRAQLYISINAHKYAISDLLLTIRNDQNNTIPLFLLGNSYLATKEFSMAMEAYGKFFLIDELHPSGQNHAEVHFNRAIARNGLEWYDEALMDLDEVEKLNPEYPKLAYCREVIEKNKLPSS</sequence>
<reference evidence="1" key="1">
    <citation type="submission" date="2020-01" db="EMBL/GenBank/DDBJ databases">
        <authorList>
            <person name="Meier V. D."/>
            <person name="Meier V D."/>
        </authorList>
    </citation>
    <scope>NUCLEOTIDE SEQUENCE</scope>
    <source>
        <strain evidence="1">HLG_WM_MAG_01</strain>
    </source>
</reference>
<dbReference type="SUPFAM" id="SSF48452">
    <property type="entry name" value="TPR-like"/>
    <property type="match status" value="1"/>
</dbReference>
<gene>
    <name evidence="1" type="ORF">HELGO_WM71070</name>
</gene>
<dbReference type="Gene3D" id="1.25.40.10">
    <property type="entry name" value="Tetratricopeptide repeat domain"/>
    <property type="match status" value="2"/>
</dbReference>